<name>A0ABX1Z886_9BACL</name>
<feature type="region of interest" description="Disordered" evidence="1">
    <location>
        <begin position="1"/>
        <end position="21"/>
    </location>
</feature>
<dbReference type="Proteomes" id="UP000658690">
    <property type="component" value="Unassembled WGS sequence"/>
</dbReference>
<sequence length="66" mass="7526">MNPCSNKYTAHRNNNGDNHNGSHQLFGCINEAVENTRNGAAQRFRCQQAKRENTNHTNHHCVSTLY</sequence>
<gene>
    <name evidence="2" type="ORF">GC102_25455</name>
</gene>
<keyword evidence="3" id="KW-1185">Reference proteome</keyword>
<proteinExistence type="predicted"/>
<accession>A0ABX1Z886</accession>
<reference evidence="2 3" key="1">
    <citation type="submission" date="2019-10" db="EMBL/GenBank/DDBJ databases">
        <title>Description of Paenibacillus choica sp. nov.</title>
        <authorList>
            <person name="Carlier A."/>
            <person name="Qi S."/>
        </authorList>
    </citation>
    <scope>NUCLEOTIDE SEQUENCE [LARGE SCALE GENOMIC DNA]</scope>
    <source>
        <strain evidence="2 3">LMG 31460</strain>
    </source>
</reference>
<evidence type="ECO:0000313" key="2">
    <source>
        <dbReference type="EMBL" id="NOU89069.1"/>
    </source>
</evidence>
<organism evidence="2 3">
    <name type="scientific">Paenibacillus germinis</name>
    <dbReference type="NCBI Taxonomy" id="2654979"/>
    <lineage>
        <taxon>Bacteria</taxon>
        <taxon>Bacillati</taxon>
        <taxon>Bacillota</taxon>
        <taxon>Bacilli</taxon>
        <taxon>Bacillales</taxon>
        <taxon>Paenibacillaceae</taxon>
        <taxon>Paenibacillus</taxon>
    </lineage>
</organism>
<dbReference type="EMBL" id="WHOC01000138">
    <property type="protein sequence ID" value="NOU89069.1"/>
    <property type="molecule type" value="Genomic_DNA"/>
</dbReference>
<evidence type="ECO:0000256" key="1">
    <source>
        <dbReference type="SAM" id="MobiDB-lite"/>
    </source>
</evidence>
<protein>
    <submittedName>
        <fullName evidence="2">Uncharacterized protein</fullName>
    </submittedName>
</protein>
<evidence type="ECO:0000313" key="3">
    <source>
        <dbReference type="Proteomes" id="UP000658690"/>
    </source>
</evidence>
<comment type="caution">
    <text evidence="2">The sequence shown here is derived from an EMBL/GenBank/DDBJ whole genome shotgun (WGS) entry which is preliminary data.</text>
</comment>